<accession>A0A0D1K8P6</accession>
<sequence>MFKDLKTDYYSTLDSVEKEEWDIFFRKKLRYKQPKLMTQKQINEIKEAERQQQEMGFEESNQQDRDNAEGGFGFDQGFTNQGFNSDGGSQETLQQTGSSIEPPKSGGLVETLQVHAESLSGNSKTVANGIIDSISIFKRANEIIRLKKAQCTDEELIYTIKKYGFTLTGLSASLLAGGIFLQSIGWSVLLPYSSWYLGTALTTASGVAAILKPEIVNQLVYKRKSSSPKVQMAELKNPIFSPFVKDGNIDGGSLIDKDTGEFLFDYPKVNQESNGFISEIKDESDDGFMFNAEPEYQDVEVVESTHEIEHSRSLQGIDEFPYYPGSYDKMREHCIRFIEKFAYEAKNSPYGKAEIPPDRIGILESNKDLLFKMTPDFADMKELPQDSNEFKNLVFYTFRGFVNSALKGSKIGNSDKFEVYSIRASKVAYEIEFYVFDKANYKDLTRPDVLNTISQQFIDYTANKIEPVSIVPREKDNGRMVYRFIRQEKNVFVSIADIMSHTKANTPPEKSTYHYFFKDQSFKAYPMAVGYGASDNAILCDFFDNVAGLIAGTTGSGKTWAVVSVLAQMIMQSSPGDLQIVVIDPKRTKLMRLLSYLPHCIAYDDASDPLRLHALFESIKRMFESRLTFMGDMLGVDNIKDFLEAEKDNPKQRRQLPPVLIIIDEVPNFLSIINQVPERLKKMPEEDKQELGYDKFTTNDTKDLISKLTSIVRSGGGRFIFIAQRTTDKFLPLDWGANAQFHILMKMQGKDFEKMDVDNASTYPSGKGEALFTSEGQTSHEFIKTVTNGVTNDFELNLLFETLALRWQYSVTEKDFIPYPDLQEFDVRYERRKEIFLSHSRDMWFTPTFALSLRRNAVFHIRNQTGNEEPTEREILDAMKEIHQNETPDNEEISKFLANLERQMDEEEGNSPEEELTVFLGKKDKHNSNQQEENKVFVPTFNQPLDEDRNTNSSEGISLEKAETEQDNQLNSVEEDSTDDLEALFSDVNTYTRSEKRKVDHANSLSLTEEKVNVLKDVGDDEHVETKPTIDSLPLYEQSMLTDPNFNHIERVVRLIGSVGKSASFNNETVFYMKKQVLNTKYPFIQEDIQDAIDAKYCKRARIRDTEIVLVTSPVYKEVINKVMRINKAKI</sequence>
<gene>
    <name evidence="8" type="ORF">SC09_contig8orf00159</name>
</gene>
<dbReference type="PROSITE" id="PS50901">
    <property type="entry name" value="FTSK"/>
    <property type="match status" value="1"/>
</dbReference>
<evidence type="ECO:0000256" key="1">
    <source>
        <dbReference type="ARBA" id="ARBA00004141"/>
    </source>
</evidence>
<dbReference type="PANTHER" id="PTHR22683">
    <property type="entry name" value="SPORULATION PROTEIN RELATED"/>
    <property type="match status" value="1"/>
</dbReference>
<dbReference type="InterPro" id="IPR027417">
    <property type="entry name" value="P-loop_NTPase"/>
</dbReference>
<evidence type="ECO:0000313" key="8">
    <source>
        <dbReference type="EMBL" id="KIU04500.1"/>
    </source>
</evidence>
<evidence type="ECO:0000313" key="9">
    <source>
        <dbReference type="Proteomes" id="UP000032247"/>
    </source>
</evidence>
<dbReference type="AlphaFoldDB" id="A0A0D1K8P6"/>
<dbReference type="Proteomes" id="UP000032247">
    <property type="component" value="Unassembled WGS sequence"/>
</dbReference>
<evidence type="ECO:0000256" key="3">
    <source>
        <dbReference type="ARBA" id="ARBA00022840"/>
    </source>
</evidence>
<keyword evidence="5" id="KW-0175">Coiled coil</keyword>
<protein>
    <submittedName>
        <fullName evidence="8">Stage III sporulation protein E</fullName>
    </submittedName>
</protein>
<feature type="region of interest" description="Disordered" evidence="6">
    <location>
        <begin position="48"/>
        <end position="106"/>
    </location>
</feature>
<dbReference type="PATRIC" id="fig|1423.173.peg.4958"/>
<dbReference type="SUPFAM" id="SSF52540">
    <property type="entry name" value="P-loop containing nucleoside triphosphate hydrolases"/>
    <property type="match status" value="1"/>
</dbReference>
<dbReference type="CDD" id="cd01127">
    <property type="entry name" value="TrwB_TraG_TraD_VirD4"/>
    <property type="match status" value="1"/>
</dbReference>
<comment type="caution">
    <text evidence="8">The sequence shown here is derived from an EMBL/GenBank/DDBJ whole genome shotgun (WGS) entry which is preliminary data.</text>
</comment>
<feature type="domain" description="FtsK" evidence="7">
    <location>
        <begin position="534"/>
        <end position="754"/>
    </location>
</feature>
<evidence type="ECO:0000256" key="4">
    <source>
        <dbReference type="PROSITE-ProRule" id="PRU00289"/>
    </source>
</evidence>
<keyword evidence="2 4" id="KW-0547">Nucleotide-binding</keyword>
<evidence type="ECO:0000256" key="2">
    <source>
        <dbReference type="ARBA" id="ARBA00022741"/>
    </source>
</evidence>
<dbReference type="GO" id="GO:0005524">
    <property type="term" value="F:ATP binding"/>
    <property type="evidence" value="ECO:0007669"/>
    <property type="project" value="UniProtKB-UniRule"/>
</dbReference>
<proteinExistence type="predicted"/>
<evidence type="ECO:0000259" key="7">
    <source>
        <dbReference type="PROSITE" id="PS50901"/>
    </source>
</evidence>
<comment type="subcellular location">
    <subcellularLocation>
        <location evidence="1">Membrane</location>
        <topology evidence="1">Multi-pass membrane protein</topology>
    </subcellularLocation>
</comment>
<evidence type="ECO:0000256" key="5">
    <source>
        <dbReference type="SAM" id="Coils"/>
    </source>
</evidence>
<keyword evidence="3 4" id="KW-0067">ATP-binding</keyword>
<dbReference type="InterPro" id="IPR050206">
    <property type="entry name" value="FtsK/SpoIIIE/SftA"/>
</dbReference>
<dbReference type="InterPro" id="IPR002543">
    <property type="entry name" value="FtsK_dom"/>
</dbReference>
<feature type="binding site" evidence="4">
    <location>
        <begin position="552"/>
        <end position="559"/>
    </location>
    <ligand>
        <name>ATP</name>
        <dbReference type="ChEBI" id="CHEBI:30616"/>
    </ligand>
</feature>
<dbReference type="PANTHER" id="PTHR22683:SF41">
    <property type="entry name" value="DNA TRANSLOCASE FTSK"/>
    <property type="match status" value="1"/>
</dbReference>
<dbReference type="Gene3D" id="3.40.50.300">
    <property type="entry name" value="P-loop containing nucleotide triphosphate hydrolases"/>
    <property type="match status" value="1"/>
</dbReference>
<dbReference type="GO" id="GO:0016020">
    <property type="term" value="C:membrane"/>
    <property type="evidence" value="ECO:0007669"/>
    <property type="project" value="UniProtKB-SubCell"/>
</dbReference>
<evidence type="ECO:0000256" key="6">
    <source>
        <dbReference type="SAM" id="MobiDB-lite"/>
    </source>
</evidence>
<organism evidence="8 9">
    <name type="scientific">Bacillus subtilis</name>
    <dbReference type="NCBI Taxonomy" id="1423"/>
    <lineage>
        <taxon>Bacteria</taxon>
        <taxon>Bacillati</taxon>
        <taxon>Bacillota</taxon>
        <taxon>Bacilli</taxon>
        <taxon>Bacillales</taxon>
        <taxon>Bacillaceae</taxon>
        <taxon>Bacillus</taxon>
    </lineage>
</organism>
<name>A0A0D1K8P6_BACIU</name>
<reference evidence="8 9" key="1">
    <citation type="submission" date="2014-12" db="EMBL/GenBank/DDBJ databases">
        <title>Comparative genome analysis of Bacillus coagulans HM-08, Clostridium butyricum HM-68, Bacillus subtilis HM-66 and Bacillus licheniformis BL-09.</title>
        <authorList>
            <person name="Zhang H."/>
        </authorList>
    </citation>
    <scope>NUCLEOTIDE SEQUENCE [LARGE SCALE GENOMIC DNA]</scope>
    <source>
        <strain evidence="8 9">HM-66</strain>
    </source>
</reference>
<dbReference type="GO" id="GO:0003677">
    <property type="term" value="F:DNA binding"/>
    <property type="evidence" value="ECO:0007669"/>
    <property type="project" value="InterPro"/>
</dbReference>
<dbReference type="EMBL" id="JXBC01000014">
    <property type="protein sequence ID" value="KIU04500.1"/>
    <property type="molecule type" value="Genomic_DNA"/>
</dbReference>
<feature type="coiled-coil region" evidence="5">
    <location>
        <begin position="890"/>
        <end position="917"/>
    </location>
</feature>
<dbReference type="Pfam" id="PF01580">
    <property type="entry name" value="FtsK_SpoIIIE"/>
    <property type="match status" value="1"/>
</dbReference>
<feature type="compositionally biased region" description="Polar residues" evidence="6">
    <location>
        <begin position="77"/>
        <end position="99"/>
    </location>
</feature>